<proteinExistence type="predicted"/>
<reference evidence="7" key="1">
    <citation type="journal article" date="2006" name="PLoS Biol.">
        <title>Macronuclear genome sequence of the ciliate Tetrahymena thermophila, a model eukaryote.</title>
        <authorList>
            <person name="Eisen J.A."/>
            <person name="Coyne R.S."/>
            <person name="Wu M."/>
            <person name="Wu D."/>
            <person name="Thiagarajan M."/>
            <person name="Wortman J.R."/>
            <person name="Badger J.H."/>
            <person name="Ren Q."/>
            <person name="Amedeo P."/>
            <person name="Jones K.M."/>
            <person name="Tallon L.J."/>
            <person name="Delcher A.L."/>
            <person name="Salzberg S.L."/>
            <person name="Silva J.C."/>
            <person name="Haas B.J."/>
            <person name="Majoros W.H."/>
            <person name="Farzad M."/>
            <person name="Carlton J.M."/>
            <person name="Smith R.K. Jr."/>
            <person name="Garg J."/>
            <person name="Pearlman R.E."/>
            <person name="Karrer K.M."/>
            <person name="Sun L."/>
            <person name="Manning G."/>
            <person name="Elde N.C."/>
            <person name="Turkewitz A.P."/>
            <person name="Asai D.J."/>
            <person name="Wilkes D.E."/>
            <person name="Wang Y."/>
            <person name="Cai H."/>
            <person name="Collins K."/>
            <person name="Stewart B.A."/>
            <person name="Lee S.R."/>
            <person name="Wilamowska K."/>
            <person name="Weinberg Z."/>
            <person name="Ruzzo W.L."/>
            <person name="Wloga D."/>
            <person name="Gaertig J."/>
            <person name="Frankel J."/>
            <person name="Tsao C.-C."/>
            <person name="Gorovsky M.A."/>
            <person name="Keeling P.J."/>
            <person name="Waller R.F."/>
            <person name="Patron N.J."/>
            <person name="Cherry J.M."/>
            <person name="Stover N.A."/>
            <person name="Krieger C.J."/>
            <person name="del Toro C."/>
            <person name="Ryder H.F."/>
            <person name="Williamson S.C."/>
            <person name="Barbeau R.A."/>
            <person name="Hamilton E.P."/>
            <person name="Orias E."/>
        </authorList>
    </citation>
    <scope>NUCLEOTIDE SEQUENCE [LARGE SCALE GENOMIC DNA]</scope>
    <source>
        <strain evidence="7">SB210</strain>
    </source>
</reference>
<evidence type="ECO:0000256" key="3">
    <source>
        <dbReference type="ARBA" id="ARBA00022833"/>
    </source>
</evidence>
<keyword evidence="1" id="KW-0479">Metal-binding</keyword>
<dbReference type="PANTHER" id="PTHR46983">
    <property type="entry name" value="CYSTEINE AND HISTIDINE-RICH DOMAIN-CONTAINING PROTEIN 1"/>
    <property type="match status" value="1"/>
</dbReference>
<dbReference type="Gene3D" id="4.10.1130.20">
    <property type="match status" value="2"/>
</dbReference>
<dbReference type="InterPro" id="IPR007051">
    <property type="entry name" value="CHORD_dom"/>
</dbReference>
<dbReference type="GO" id="GO:0046872">
    <property type="term" value="F:metal ion binding"/>
    <property type="evidence" value="ECO:0007669"/>
    <property type="project" value="UniProtKB-KW"/>
</dbReference>
<dbReference type="PROSITE" id="PS51401">
    <property type="entry name" value="CHORD"/>
    <property type="match status" value="2"/>
</dbReference>
<dbReference type="RefSeq" id="XP_001023123.2">
    <property type="nucleotide sequence ID" value="XM_001023123.2"/>
</dbReference>
<feature type="region of interest" description="Disordered" evidence="4">
    <location>
        <begin position="723"/>
        <end position="744"/>
    </location>
</feature>
<dbReference type="OrthoDB" id="10261079at2759"/>
<keyword evidence="3" id="KW-0862">Zinc</keyword>
<evidence type="ECO:0000256" key="2">
    <source>
        <dbReference type="ARBA" id="ARBA00022737"/>
    </source>
</evidence>
<dbReference type="InterPro" id="IPR039790">
    <property type="entry name" value="CHRD1"/>
</dbReference>
<evidence type="ECO:0000259" key="5">
    <source>
        <dbReference type="PROSITE" id="PS51401"/>
    </source>
</evidence>
<name>I7MLQ5_TETTS</name>
<dbReference type="PANTHER" id="PTHR46983:SF3">
    <property type="entry name" value="CHPADIPLOID STATE MAINTENANCE PROTEIN CHPA"/>
    <property type="match status" value="1"/>
</dbReference>
<gene>
    <name evidence="6" type="ORF">TTHERM_00492310</name>
</gene>
<accession>I7MLQ5</accession>
<dbReference type="EMBL" id="GG662512">
    <property type="protein sequence ID" value="EAS02878.2"/>
    <property type="molecule type" value="Genomic_DNA"/>
</dbReference>
<dbReference type="KEGG" id="tet:TTHERM_00492310"/>
<feature type="domain" description="CHORD" evidence="5">
    <location>
        <begin position="622"/>
        <end position="681"/>
    </location>
</feature>
<evidence type="ECO:0000256" key="4">
    <source>
        <dbReference type="SAM" id="MobiDB-lite"/>
    </source>
</evidence>
<dbReference type="AlphaFoldDB" id="I7MLQ5"/>
<keyword evidence="2" id="KW-0677">Repeat</keyword>
<dbReference type="Proteomes" id="UP000009168">
    <property type="component" value="Unassembled WGS sequence"/>
</dbReference>
<protein>
    <submittedName>
        <fullName evidence="6">CHORD protein</fullName>
    </submittedName>
</protein>
<dbReference type="InParanoid" id="I7MLQ5"/>
<dbReference type="Pfam" id="PF04968">
    <property type="entry name" value="CHORD"/>
    <property type="match status" value="2"/>
</dbReference>
<dbReference type="STRING" id="312017.I7MLQ5"/>
<dbReference type="eggNOG" id="KOG1667">
    <property type="taxonomic scope" value="Eukaryota"/>
</dbReference>
<sequence>MSISLSYFVYMILQYTNNQIDANISSQSFYAEEGTFVDLKQDLIGFQYQYSFNKYLDQLELSTNKTYLVITPYFYYNNQSSYQFIKLSYKECQDPQLEGYKCLDFSKIQNYTLNINAKKSIGSYILIYIHKCYDVDYIKPFIPDNCASQAEVEKLISNPNGIFNFKLYTSQFNTTSKKLQVNYKNSYSYIQTDQHQLINYKVQQLTTTVKDGIIFQNKQDFFSPIQYNVNQQSFNWQTFFKISNETSMMKITFQMDEFVQYVKIQYQTFPEILAQVNSIFSLLMLAGIIARKFASGIIFNEFYNLLIQNMYFSSKIKMNQLLKQSNSRQYQSKYFQKKLKQTKFKQSPFNSQANYQQDEVKLDISQLNLTNNQIEQNQSKKVSQIKDLSQINFQKNKNQEIQYQDCQVTLNNSSQIQIPKIYQKKTSKNEEEVNNSLQESYLQSQAVNKRDQQSISINNQNQSNQNNLIPDQVQGQNTDLKFKKLQKKGLEDRSIQFDRKIKNFIEKEVHKSLDILQLYKDLIFLKKAVMILLRKDQLAAIEFIGVCPQTINKQVDINQDNYDEKTNMNYFEKQFAISISNQLTIEYAQKFLDRIYLFIFNQYFRKNSKLDKKEMAEQLKKCKRGGCNKQFKESENTGNSCKFHPGKPLFHDTKKGWTCCNKIVYDWDEFAKIEPCAEGMHSDLDPMQSAQGQDGFFKSETVNNAQKAIDKSENKPVIKKISDYNQQDDKKEAKQQQAENGTEKKVFVTPSGNLKCTNKGCQKEYKEEDNKDDSCKYHAGAPVFHDLKKFWSCCHTVTYDWDDFMKLPTCTVGRHQPKFV</sequence>
<evidence type="ECO:0000313" key="6">
    <source>
        <dbReference type="EMBL" id="EAS02878.2"/>
    </source>
</evidence>
<organism evidence="6 7">
    <name type="scientific">Tetrahymena thermophila (strain SB210)</name>
    <dbReference type="NCBI Taxonomy" id="312017"/>
    <lineage>
        <taxon>Eukaryota</taxon>
        <taxon>Sar</taxon>
        <taxon>Alveolata</taxon>
        <taxon>Ciliophora</taxon>
        <taxon>Intramacronucleata</taxon>
        <taxon>Oligohymenophorea</taxon>
        <taxon>Hymenostomatida</taxon>
        <taxon>Tetrahymenina</taxon>
        <taxon>Tetrahymenidae</taxon>
        <taxon>Tetrahymena</taxon>
    </lineage>
</organism>
<feature type="domain" description="CHORD" evidence="5">
    <location>
        <begin position="756"/>
        <end position="815"/>
    </location>
</feature>
<evidence type="ECO:0000313" key="7">
    <source>
        <dbReference type="Proteomes" id="UP000009168"/>
    </source>
</evidence>
<keyword evidence="7" id="KW-1185">Reference proteome</keyword>
<dbReference type="GeneID" id="7843113"/>
<feature type="compositionally biased region" description="Basic and acidic residues" evidence="4">
    <location>
        <begin position="723"/>
        <end position="734"/>
    </location>
</feature>
<evidence type="ECO:0000256" key="1">
    <source>
        <dbReference type="ARBA" id="ARBA00022723"/>
    </source>
</evidence>